<reference evidence="2" key="2">
    <citation type="journal article" date="2013" name="J. Bacteriol.">
        <title>Large linear plasmids of Borrelia species that cause relapsing fever.</title>
        <authorList>
            <person name="Miller S.C."/>
            <person name="Porcella S.F."/>
            <person name="Raffel S.J."/>
            <person name="Schwan T.G."/>
            <person name="Barbour A.G."/>
        </authorList>
    </citation>
    <scope>NUCLEOTIDE SEQUENCE</scope>
    <source>
        <strain evidence="2">91E135</strain>
        <plasmid evidence="2">lp150</plasmid>
    </source>
</reference>
<gene>
    <name evidence="2" type="ORF">BTA035</name>
</gene>
<feature type="signal peptide" evidence="1">
    <location>
        <begin position="1"/>
        <end position="31"/>
    </location>
</feature>
<feature type="chain" id="PRO_5006757879" description="Lipoprotein" evidence="1">
    <location>
        <begin position="32"/>
        <end position="280"/>
    </location>
</feature>
<evidence type="ECO:0008006" key="3">
    <source>
        <dbReference type="Google" id="ProtNLM"/>
    </source>
</evidence>
<organism evidence="2">
    <name type="scientific">Borrelia turicatae (strain 91E135)</name>
    <dbReference type="NCBI Taxonomy" id="314724"/>
    <lineage>
        <taxon>Bacteria</taxon>
        <taxon>Pseudomonadati</taxon>
        <taxon>Spirochaetota</taxon>
        <taxon>Spirochaetia</taxon>
        <taxon>Spirochaetales</taxon>
        <taxon>Borreliaceae</taxon>
        <taxon>Borrelia</taxon>
    </lineage>
</organism>
<evidence type="ECO:0000313" key="2">
    <source>
        <dbReference type="EMBL" id="ADN26462.3"/>
    </source>
</evidence>
<reference evidence="2" key="1">
    <citation type="submission" date="2012-01" db="EMBL/GenBank/DDBJ databases">
        <authorList>
            <person name="Campeau S.A."/>
            <person name="Porcella S.F."/>
            <person name="Schwan T.G."/>
            <person name="Barbour A.G."/>
        </authorList>
    </citation>
    <scope>NUCLEOTIDE SEQUENCE</scope>
    <source>
        <strain evidence="2">91E135</strain>
        <plasmid evidence="2">lp150</plasmid>
    </source>
</reference>
<keyword evidence="1" id="KW-0732">Signal</keyword>
<dbReference type="PROSITE" id="PS51257">
    <property type="entry name" value="PROKAR_LIPOPROTEIN"/>
    <property type="match status" value="1"/>
</dbReference>
<proteinExistence type="predicted"/>
<dbReference type="AlphaFoldDB" id="T1ECK2"/>
<dbReference type="EMBL" id="HM008710">
    <property type="protein sequence ID" value="ADN26462.3"/>
    <property type="molecule type" value="Genomic_DNA"/>
</dbReference>
<geneLocation type="plasmid" evidence="2">
    <name>lp150</name>
</geneLocation>
<accession>T1ECK2</accession>
<name>T1ECK2_BORT9</name>
<protein>
    <recommendedName>
        <fullName evidence="3">Lipoprotein</fullName>
    </recommendedName>
</protein>
<reference evidence="2" key="3">
    <citation type="submission" date="2015-06" db="EMBL/GenBank/DDBJ databases">
        <authorList>
            <person name="Hoefler B.C."/>
            <person name="Straight P.D."/>
        </authorList>
    </citation>
    <scope>NUCLEOTIDE SEQUENCE</scope>
    <source>
        <strain evidence="2">91E135</strain>
        <plasmid evidence="2">lp150</plasmid>
    </source>
</reference>
<evidence type="ECO:0000256" key="1">
    <source>
        <dbReference type="SAM" id="SignalP"/>
    </source>
</evidence>
<keyword evidence="2" id="KW-0614">Plasmid</keyword>
<sequence length="280" mass="31647">MKMIIKRRICMSMKRFSMILCMMGLVLGCAADGRNATVLMEGKRAEEPFSISMLVPFLQDTTSKAYNDLKSLVEYFRNQLVYEYFSNTTGIPFVIDAFSNSIVQQLSAYGITDYGISKKDSKSYSIYIALGCDLKLMQALKNILAELNLKPGSDNGDRDIAIAAMLLFNLEQVSYYTFFLENSLSDEKLNEVRTSSTATIESISQITAWLFSFMKARDELIRDFKKVISGAEVVRDNRQLMEAELKKIVNDGKIKSKISDISSLVRDIQNLITQITKVMP</sequence>